<evidence type="ECO:0000313" key="3">
    <source>
        <dbReference type="Proteomes" id="UP000614200"/>
    </source>
</evidence>
<dbReference type="EMBL" id="JADKNH010000006">
    <property type="protein sequence ID" value="MBF4693795.1"/>
    <property type="molecule type" value="Genomic_DNA"/>
</dbReference>
<sequence length="225" mass="26836">MKINVVKSNRKTCEIRVERDGSVTVKAPKRYTSQMIKAILEDKADWIDRKVEWMKTNALLWPPLNFEIGSTVPIWYEDYRITISDSVNSYLDQVHKRIMIRSTVAHEAEAIKQEIIKLLRVFLKNYLIVRVKMWSDEMQLNPNEIRIKLMRSRWGSCSSKGNLNFSLNLVLLPKEIVDYIIVHELAHLKELNHSKRFWEVVERYYPLYAERKKWLNINTFNLKLN</sequence>
<dbReference type="Proteomes" id="UP000614200">
    <property type="component" value="Unassembled WGS sequence"/>
</dbReference>
<evidence type="ECO:0000313" key="2">
    <source>
        <dbReference type="EMBL" id="MBF4693795.1"/>
    </source>
</evidence>
<gene>
    <name evidence="2" type="ORF">ISU02_11710</name>
</gene>
<dbReference type="Pfam" id="PF01863">
    <property type="entry name" value="YgjP-like"/>
    <property type="match status" value="1"/>
</dbReference>
<dbReference type="RefSeq" id="WP_194702028.1">
    <property type="nucleotide sequence ID" value="NZ_JADKNH010000006.1"/>
</dbReference>
<proteinExistence type="predicted"/>
<dbReference type="Gene3D" id="3.30.2010.10">
    <property type="entry name" value="Metalloproteases ('zincins'), catalytic domain"/>
    <property type="match status" value="1"/>
</dbReference>
<dbReference type="PANTHER" id="PTHR30399">
    <property type="entry name" value="UNCHARACTERIZED PROTEIN YGJP"/>
    <property type="match status" value="1"/>
</dbReference>
<accession>A0ABR9ZV70</accession>
<dbReference type="CDD" id="cd07344">
    <property type="entry name" value="M48_yhfN_like"/>
    <property type="match status" value="1"/>
</dbReference>
<comment type="caution">
    <text evidence="2">The sequence shown here is derived from an EMBL/GenBank/DDBJ whole genome shotgun (WGS) entry which is preliminary data.</text>
</comment>
<dbReference type="InterPro" id="IPR002725">
    <property type="entry name" value="YgjP-like_metallopeptidase"/>
</dbReference>
<name>A0ABR9ZV70_9FIRM</name>
<reference evidence="2 3" key="1">
    <citation type="submission" date="2020-11" db="EMBL/GenBank/DDBJ databases">
        <title>Fusibacter basophilias sp. nov.</title>
        <authorList>
            <person name="Qiu D."/>
        </authorList>
    </citation>
    <scope>NUCLEOTIDE SEQUENCE [LARGE SCALE GENOMIC DNA]</scope>
    <source>
        <strain evidence="2 3">Q10-2</strain>
    </source>
</reference>
<feature type="domain" description="YgjP-like metallopeptidase" evidence="1">
    <location>
        <begin position="11"/>
        <end position="216"/>
    </location>
</feature>
<organism evidence="2 3">
    <name type="scientific">Fusibacter ferrireducens</name>
    <dbReference type="NCBI Taxonomy" id="2785058"/>
    <lineage>
        <taxon>Bacteria</taxon>
        <taxon>Bacillati</taxon>
        <taxon>Bacillota</taxon>
        <taxon>Clostridia</taxon>
        <taxon>Eubacteriales</taxon>
        <taxon>Eubacteriales Family XII. Incertae Sedis</taxon>
        <taxon>Fusibacter</taxon>
    </lineage>
</organism>
<dbReference type="InterPro" id="IPR053136">
    <property type="entry name" value="UTP_pyrophosphatase-like"/>
</dbReference>
<protein>
    <submittedName>
        <fullName evidence="2">M48 family metallopeptidase</fullName>
    </submittedName>
</protein>
<evidence type="ECO:0000259" key="1">
    <source>
        <dbReference type="Pfam" id="PF01863"/>
    </source>
</evidence>
<keyword evidence="3" id="KW-1185">Reference proteome</keyword>
<dbReference type="PANTHER" id="PTHR30399:SF1">
    <property type="entry name" value="UTP PYROPHOSPHATASE"/>
    <property type="match status" value="1"/>
</dbReference>